<dbReference type="PROSITE" id="PS50304">
    <property type="entry name" value="TUDOR"/>
    <property type="match status" value="1"/>
</dbReference>
<reference evidence="3" key="2">
    <citation type="submission" date="2025-09" db="UniProtKB">
        <authorList>
            <consortium name="Ensembl"/>
        </authorList>
    </citation>
    <scope>IDENTIFICATION</scope>
</reference>
<dbReference type="InterPro" id="IPR035437">
    <property type="entry name" value="SNase_OB-fold_sf"/>
</dbReference>
<dbReference type="Gene3D" id="2.40.50.90">
    <property type="match status" value="1"/>
</dbReference>
<feature type="signal peptide" evidence="1">
    <location>
        <begin position="1"/>
        <end position="18"/>
    </location>
</feature>
<dbReference type="AlphaFoldDB" id="A0A8B9BYZ5"/>
<dbReference type="InterPro" id="IPR002999">
    <property type="entry name" value="Tudor"/>
</dbReference>
<dbReference type="InterPro" id="IPR047383">
    <property type="entry name" value="Tudor_TDRD8"/>
</dbReference>
<keyword evidence="4" id="KW-1185">Reference proteome</keyword>
<reference evidence="3" key="1">
    <citation type="submission" date="2025-08" db="UniProtKB">
        <authorList>
            <consortium name="Ensembl"/>
        </authorList>
    </citation>
    <scope>IDENTIFICATION</scope>
</reference>
<feature type="domain" description="Tudor" evidence="2">
    <location>
        <begin position="58"/>
        <end position="117"/>
    </location>
</feature>
<keyword evidence="1" id="KW-0732">Signal</keyword>
<dbReference type="CDD" id="cd20430">
    <property type="entry name" value="Tudor_TDRD8"/>
    <property type="match status" value="1"/>
</dbReference>
<sequence>MFLTICVLFLSQVEDVVGCHIEDAITFWAQGISRCNDLLKLSCALAEACPRANAIFGKPDFSKIYGGCFSEDRCWYRCMVQQVINNEKCQVLYIDYGNSEVLNRSEIVEIPANLQCPSVAKKYRLWGLRIPADQNLNMFDQVSDRF</sequence>
<evidence type="ECO:0000313" key="4">
    <source>
        <dbReference type="Proteomes" id="UP000694426"/>
    </source>
</evidence>
<dbReference type="FunFam" id="2.30.30.140:FF:000018">
    <property type="entry name" value="Serine/threonine-protein kinase 31"/>
    <property type="match status" value="1"/>
</dbReference>
<dbReference type="Pfam" id="PF00567">
    <property type="entry name" value="TUDOR"/>
    <property type="match status" value="1"/>
</dbReference>
<protein>
    <recommendedName>
        <fullName evidence="2">Tudor domain-containing protein</fullName>
    </recommendedName>
</protein>
<dbReference type="Ensembl" id="ENSABRT00000016666.1">
    <property type="protein sequence ID" value="ENSABRP00000011674.1"/>
    <property type="gene ID" value="ENSABRG00000010455.1"/>
</dbReference>
<dbReference type="PANTHER" id="PTHR16442">
    <property type="entry name" value="RING FINGER PROTEIN 17"/>
    <property type="match status" value="1"/>
</dbReference>
<dbReference type="Gene3D" id="2.30.30.140">
    <property type="match status" value="1"/>
</dbReference>
<organism evidence="3 4">
    <name type="scientific">Anser brachyrhynchus</name>
    <name type="common">Pink-footed goose</name>
    <dbReference type="NCBI Taxonomy" id="132585"/>
    <lineage>
        <taxon>Eukaryota</taxon>
        <taxon>Metazoa</taxon>
        <taxon>Chordata</taxon>
        <taxon>Craniata</taxon>
        <taxon>Vertebrata</taxon>
        <taxon>Euteleostomi</taxon>
        <taxon>Archelosauria</taxon>
        <taxon>Archosauria</taxon>
        <taxon>Dinosauria</taxon>
        <taxon>Saurischia</taxon>
        <taxon>Theropoda</taxon>
        <taxon>Coelurosauria</taxon>
        <taxon>Aves</taxon>
        <taxon>Neognathae</taxon>
        <taxon>Galloanserae</taxon>
        <taxon>Anseriformes</taxon>
        <taxon>Anatidae</taxon>
        <taxon>Anserinae</taxon>
        <taxon>Anser</taxon>
    </lineage>
</organism>
<evidence type="ECO:0000313" key="3">
    <source>
        <dbReference type="Ensembl" id="ENSABRP00000011674.1"/>
    </source>
</evidence>
<name>A0A8B9BYZ5_9AVES</name>
<dbReference type="Proteomes" id="UP000694426">
    <property type="component" value="Unplaced"/>
</dbReference>
<evidence type="ECO:0000259" key="2">
    <source>
        <dbReference type="PROSITE" id="PS50304"/>
    </source>
</evidence>
<dbReference type="PANTHER" id="PTHR16442:SF1">
    <property type="entry name" value="RING FINGER PROTEIN 17"/>
    <property type="match status" value="1"/>
</dbReference>
<dbReference type="SMART" id="SM00333">
    <property type="entry name" value="TUDOR"/>
    <property type="match status" value="1"/>
</dbReference>
<dbReference type="SUPFAM" id="SSF63748">
    <property type="entry name" value="Tudor/PWWP/MBT"/>
    <property type="match status" value="1"/>
</dbReference>
<proteinExistence type="predicted"/>
<feature type="chain" id="PRO_5034522007" description="Tudor domain-containing protein" evidence="1">
    <location>
        <begin position="19"/>
        <end position="146"/>
    </location>
</feature>
<dbReference type="GeneTree" id="ENSGT00390000007287"/>
<evidence type="ECO:0000256" key="1">
    <source>
        <dbReference type="SAM" id="SignalP"/>
    </source>
</evidence>
<accession>A0A8B9BYZ5</accession>